<keyword evidence="1" id="KW-0812">Transmembrane</keyword>
<dbReference type="Proteomes" id="UP001456524">
    <property type="component" value="Unassembled WGS sequence"/>
</dbReference>
<proteinExistence type="predicted"/>
<feature type="transmembrane region" description="Helical" evidence="1">
    <location>
        <begin position="104"/>
        <end position="126"/>
    </location>
</feature>
<evidence type="ECO:0000256" key="1">
    <source>
        <dbReference type="SAM" id="Phobius"/>
    </source>
</evidence>
<accession>A0ABR1XH16</accession>
<gene>
    <name evidence="2" type="ORF">IWX90DRAFT_60698</name>
</gene>
<reference evidence="2 3" key="1">
    <citation type="journal article" date="2022" name="G3 (Bethesda)">
        <title>Enemy or ally: a genomic approach to elucidate the lifestyle of Phyllosticta citrichinaensis.</title>
        <authorList>
            <person name="Buijs V.A."/>
            <person name="Groenewald J.Z."/>
            <person name="Haridas S."/>
            <person name="LaButti K.M."/>
            <person name="Lipzen A."/>
            <person name="Martin F.M."/>
            <person name="Barry K."/>
            <person name="Grigoriev I.V."/>
            <person name="Crous P.W."/>
            <person name="Seidl M.F."/>
        </authorList>
    </citation>
    <scope>NUCLEOTIDE SEQUENCE [LARGE SCALE GENOMIC DNA]</scope>
    <source>
        <strain evidence="2 3">CBS 129764</strain>
    </source>
</reference>
<sequence>MYATTTRATRLKARGKHRWLVQEANRAPLRKSRYPFLPHIRTYSKVRRPIRCDAGWPCVAFGGGEVYCRRRRGTGVRVYMPMRAPRMQPAAACRRTMEKKMIKMLQLLLAVEAIPVVCAANPYLLVGRPGVVVGGWRRGEGVVVGGWCRPTDLLLPSERMVRVSWACARHQGGGFLLC</sequence>
<name>A0ABR1XH16_9PEZI</name>
<evidence type="ECO:0000313" key="3">
    <source>
        <dbReference type="Proteomes" id="UP001456524"/>
    </source>
</evidence>
<keyword evidence="3" id="KW-1185">Reference proteome</keyword>
<evidence type="ECO:0000313" key="2">
    <source>
        <dbReference type="EMBL" id="KAK8154617.1"/>
    </source>
</evidence>
<organism evidence="2 3">
    <name type="scientific">Phyllosticta citrichinensis</name>
    <dbReference type="NCBI Taxonomy" id="1130410"/>
    <lineage>
        <taxon>Eukaryota</taxon>
        <taxon>Fungi</taxon>
        <taxon>Dikarya</taxon>
        <taxon>Ascomycota</taxon>
        <taxon>Pezizomycotina</taxon>
        <taxon>Dothideomycetes</taxon>
        <taxon>Dothideomycetes incertae sedis</taxon>
        <taxon>Botryosphaeriales</taxon>
        <taxon>Phyllostictaceae</taxon>
        <taxon>Phyllosticta</taxon>
    </lineage>
</organism>
<comment type="caution">
    <text evidence="2">The sequence shown here is derived from an EMBL/GenBank/DDBJ whole genome shotgun (WGS) entry which is preliminary data.</text>
</comment>
<keyword evidence="1" id="KW-1133">Transmembrane helix</keyword>
<dbReference type="EMBL" id="JBBWUH010000011">
    <property type="protein sequence ID" value="KAK8154617.1"/>
    <property type="molecule type" value="Genomic_DNA"/>
</dbReference>
<keyword evidence="1" id="KW-0472">Membrane</keyword>
<protein>
    <submittedName>
        <fullName evidence="2">Uncharacterized protein</fullName>
    </submittedName>
</protein>